<keyword evidence="6 9" id="KW-0812">Transmembrane</keyword>
<dbReference type="PANTHER" id="PTHR30386">
    <property type="entry name" value="MEMBRANE FUSION SUBUNIT OF EMRAB-TOLC MULTIDRUG EFFLUX PUMP"/>
    <property type="match status" value="1"/>
</dbReference>
<evidence type="ECO:0000256" key="3">
    <source>
        <dbReference type="ARBA" id="ARBA00022448"/>
    </source>
</evidence>
<dbReference type="Gene3D" id="2.40.50.100">
    <property type="match status" value="1"/>
</dbReference>
<organism evidence="11 12">
    <name type="scientific">Xenorhabdus japonica</name>
    <dbReference type="NCBI Taxonomy" id="53341"/>
    <lineage>
        <taxon>Bacteria</taxon>
        <taxon>Pseudomonadati</taxon>
        <taxon>Pseudomonadota</taxon>
        <taxon>Gammaproteobacteria</taxon>
        <taxon>Enterobacterales</taxon>
        <taxon>Morganellaceae</taxon>
        <taxon>Xenorhabdus</taxon>
    </lineage>
</organism>
<keyword evidence="8 9" id="KW-0472">Membrane</keyword>
<comment type="similarity">
    <text evidence="2">Belongs to the membrane fusion protein (MFP) (TC 8.A.1) family.</text>
</comment>
<keyword evidence="5" id="KW-0997">Cell inner membrane</keyword>
<keyword evidence="12" id="KW-1185">Reference proteome</keyword>
<dbReference type="NCBIfam" id="NF011715">
    <property type="entry name" value="PRK15136.1"/>
    <property type="match status" value="1"/>
</dbReference>
<gene>
    <name evidence="11" type="ORF">SAMN05421579_12524</name>
</gene>
<sequence length="395" mass="44455">MGNNQIETMPEQPQEENNKKKRKIILSFVVLLFLFVGLAYLFYWYTVLRFYQSTDNAYVVGNQIQVMSQTHGSVKNIYVDNTDFVQQGDLLLTLDSADAKNIFEKSKHALAQAVRETRETILSNPKLLANVELKQLTLDKLKSNLARREKLGKVNVIAVEELDHSRKAVDIAKADLKVAMQQYKINQALVMGTPLNKLPNIEKAASNLREAWLSLQRTKIYAPVSGYVSRRSVQVGAQINQSTPLMIIVPPDQIWVEANFKEVQFTDMRLGQPVKLISDFYGDSVTYQGRITGMDIGTGSAFSILPAQNATGNWIKVVQRLPVRIELDPKQIASNPLRIGLSMHATVDTRETAGTTLTNKTPQRVIYQTDVLSFNNNEIDEIIEQIIKSNASDEN</sequence>
<dbReference type="InterPro" id="IPR058633">
    <property type="entry name" value="EmrA/FarA_HH"/>
</dbReference>
<dbReference type="FunFam" id="2.40.30.170:FF:000003">
    <property type="entry name" value="Multidrug resistance protein A"/>
    <property type="match status" value="1"/>
</dbReference>
<feature type="domain" description="Multidrug export protein EmrA/FarA alpha-helical hairpin" evidence="10">
    <location>
        <begin position="98"/>
        <end position="218"/>
    </location>
</feature>
<dbReference type="AlphaFoldDB" id="A0A1I5CB00"/>
<accession>A0A1I5CB00</accession>
<dbReference type="Pfam" id="PF25885">
    <property type="entry name" value="HH_EMRA"/>
    <property type="match status" value="1"/>
</dbReference>
<comment type="subcellular location">
    <subcellularLocation>
        <location evidence="1">Cell inner membrane</location>
        <topology evidence="1">Single-pass membrane protein</topology>
        <orientation evidence="1">Periplasmic side</orientation>
    </subcellularLocation>
</comment>
<keyword evidence="3" id="KW-0813">Transport</keyword>
<evidence type="ECO:0000313" key="12">
    <source>
        <dbReference type="Proteomes" id="UP000199011"/>
    </source>
</evidence>
<dbReference type="GO" id="GO:0015721">
    <property type="term" value="P:bile acid and bile salt transport"/>
    <property type="evidence" value="ECO:0007669"/>
    <property type="project" value="UniProtKB-ARBA"/>
</dbReference>
<evidence type="ECO:0000256" key="8">
    <source>
        <dbReference type="ARBA" id="ARBA00023136"/>
    </source>
</evidence>
<evidence type="ECO:0000256" key="5">
    <source>
        <dbReference type="ARBA" id="ARBA00022519"/>
    </source>
</evidence>
<dbReference type="InterPro" id="IPR050739">
    <property type="entry name" value="MFP"/>
</dbReference>
<evidence type="ECO:0000256" key="1">
    <source>
        <dbReference type="ARBA" id="ARBA00004383"/>
    </source>
</evidence>
<dbReference type="GO" id="GO:0046677">
    <property type="term" value="P:response to antibiotic"/>
    <property type="evidence" value="ECO:0007669"/>
    <property type="project" value="UniProtKB-ARBA"/>
</dbReference>
<name>A0A1I5CB00_9GAMM</name>
<dbReference type="STRING" id="53341.SAMN05421579_12524"/>
<keyword evidence="7 9" id="KW-1133">Transmembrane helix</keyword>
<keyword evidence="4" id="KW-1003">Cell membrane</keyword>
<protein>
    <submittedName>
        <fullName evidence="11">Membrane fusion protein, multidrug efflux system</fullName>
    </submittedName>
</protein>
<dbReference type="Proteomes" id="UP000199011">
    <property type="component" value="Unassembled WGS sequence"/>
</dbReference>
<evidence type="ECO:0000256" key="9">
    <source>
        <dbReference type="SAM" id="Phobius"/>
    </source>
</evidence>
<dbReference type="GO" id="GO:1990961">
    <property type="term" value="P:xenobiotic detoxification by transmembrane export across the plasma membrane"/>
    <property type="evidence" value="ECO:0007669"/>
    <property type="project" value="UniProtKB-ARBA"/>
</dbReference>
<evidence type="ECO:0000256" key="2">
    <source>
        <dbReference type="ARBA" id="ARBA00009477"/>
    </source>
</evidence>
<reference evidence="12" key="1">
    <citation type="submission" date="2016-10" db="EMBL/GenBank/DDBJ databases">
        <authorList>
            <person name="Varghese N."/>
            <person name="Submissions S."/>
        </authorList>
    </citation>
    <scope>NUCLEOTIDE SEQUENCE [LARGE SCALE GENOMIC DNA]</scope>
    <source>
        <strain evidence="12">DSM 16522</strain>
    </source>
</reference>
<feature type="transmembrane region" description="Helical" evidence="9">
    <location>
        <begin position="24"/>
        <end position="45"/>
    </location>
</feature>
<evidence type="ECO:0000256" key="4">
    <source>
        <dbReference type="ARBA" id="ARBA00022475"/>
    </source>
</evidence>
<dbReference type="EMBL" id="FOVO01000025">
    <property type="protein sequence ID" value="SFN84205.1"/>
    <property type="molecule type" value="Genomic_DNA"/>
</dbReference>
<evidence type="ECO:0000259" key="10">
    <source>
        <dbReference type="Pfam" id="PF25885"/>
    </source>
</evidence>
<dbReference type="Gene3D" id="2.40.30.170">
    <property type="match status" value="1"/>
</dbReference>
<dbReference type="SUPFAM" id="SSF111369">
    <property type="entry name" value="HlyD-like secretion proteins"/>
    <property type="match status" value="2"/>
</dbReference>
<proteinExistence type="inferred from homology"/>
<dbReference type="GO" id="GO:0005886">
    <property type="term" value="C:plasma membrane"/>
    <property type="evidence" value="ECO:0007669"/>
    <property type="project" value="UniProtKB-SubCell"/>
</dbReference>
<evidence type="ECO:0000313" key="11">
    <source>
        <dbReference type="EMBL" id="SFN84205.1"/>
    </source>
</evidence>
<evidence type="ECO:0000256" key="6">
    <source>
        <dbReference type="ARBA" id="ARBA00022692"/>
    </source>
</evidence>
<dbReference type="RefSeq" id="WP_175486094.1">
    <property type="nucleotide sequence ID" value="NZ_CAWRAH010000057.1"/>
</dbReference>
<dbReference type="PANTHER" id="PTHR30386:SF19">
    <property type="entry name" value="MULTIDRUG EXPORT PROTEIN EMRA-RELATED"/>
    <property type="match status" value="1"/>
</dbReference>
<evidence type="ECO:0000256" key="7">
    <source>
        <dbReference type="ARBA" id="ARBA00022989"/>
    </source>
</evidence>